<dbReference type="VEuPathDB" id="FungiDB:PDIP_84010"/>
<sequence length="79" mass="9021">MKEVFVGGLAYCGFGEFIQRPASIKKINVITWQKEARYQDRLHFPTPPFQDSKTKRSECGICSVVGSLRNVRTITLKSR</sequence>
<protein>
    <submittedName>
        <fullName evidence="1">Uncharacterized protein</fullName>
    </submittedName>
</protein>
<dbReference type="HOGENOM" id="CLU_2606748_0_0_1"/>
<name>K9FAY8_PEND1</name>
<comment type="caution">
    <text evidence="1">The sequence shown here is derived from an EMBL/GenBank/DDBJ whole genome shotgun (WGS) entry which is preliminary data.</text>
</comment>
<evidence type="ECO:0000313" key="1">
    <source>
        <dbReference type="EMBL" id="EKV05227.1"/>
    </source>
</evidence>
<dbReference type="EMBL" id="AKCU01000506">
    <property type="protein sequence ID" value="EKV05227.1"/>
    <property type="molecule type" value="Genomic_DNA"/>
</dbReference>
<reference evidence="2" key="1">
    <citation type="journal article" date="2012" name="BMC Genomics">
        <title>Genome sequence of the necrotrophic fungus Penicillium digitatum, the main postharvest pathogen of citrus.</title>
        <authorList>
            <person name="Marcet-Houben M."/>
            <person name="Ballester A.-R."/>
            <person name="de la Fuente B."/>
            <person name="Harries E."/>
            <person name="Marcos J.F."/>
            <person name="Gonzalez-Candelas L."/>
            <person name="Gabaldon T."/>
        </authorList>
    </citation>
    <scope>NUCLEOTIDE SEQUENCE [LARGE SCALE GENOMIC DNA]</scope>
    <source>
        <strain evidence="2">Pd1 / CECT 20795</strain>
    </source>
</reference>
<evidence type="ECO:0000313" key="2">
    <source>
        <dbReference type="Proteomes" id="UP000009886"/>
    </source>
</evidence>
<gene>
    <name evidence="1" type="ORF">PDIP_84010</name>
</gene>
<accession>K9FAY8</accession>
<proteinExistence type="predicted"/>
<organism evidence="1 2">
    <name type="scientific">Penicillium digitatum (strain Pd1 / CECT 20795)</name>
    <name type="common">Green mold</name>
    <dbReference type="NCBI Taxonomy" id="1170230"/>
    <lineage>
        <taxon>Eukaryota</taxon>
        <taxon>Fungi</taxon>
        <taxon>Dikarya</taxon>
        <taxon>Ascomycota</taxon>
        <taxon>Pezizomycotina</taxon>
        <taxon>Eurotiomycetes</taxon>
        <taxon>Eurotiomycetidae</taxon>
        <taxon>Eurotiales</taxon>
        <taxon>Aspergillaceae</taxon>
        <taxon>Penicillium</taxon>
    </lineage>
</organism>
<dbReference type="Proteomes" id="UP000009886">
    <property type="component" value="Unassembled WGS sequence"/>
</dbReference>
<dbReference type="AlphaFoldDB" id="K9FAY8"/>
<dbReference type="KEGG" id="pdp:PDIP_84010"/>